<keyword evidence="5 7" id="KW-0175">Coiled coil</keyword>
<name>A0ABK0KYN5_RAT</name>
<evidence type="ECO:0000256" key="5">
    <source>
        <dbReference type="ARBA" id="ARBA00023054"/>
    </source>
</evidence>
<dbReference type="Ensembl" id="ENSRNOT00000138236.1">
    <property type="protein sequence ID" value="ENSRNOP00000100146.1"/>
    <property type="gene ID" value="ENSRNOG00000000936.8"/>
</dbReference>
<dbReference type="InterPro" id="IPR010989">
    <property type="entry name" value="SNARE"/>
</dbReference>
<dbReference type="InterPro" id="IPR000727">
    <property type="entry name" value="T_SNARE_dom"/>
</dbReference>
<dbReference type="RGD" id="2558">
    <property type="gene designation" value="Stx2"/>
</dbReference>
<dbReference type="InterPro" id="IPR006011">
    <property type="entry name" value="Syntaxin_N"/>
</dbReference>
<dbReference type="Gene3D" id="1.20.58.70">
    <property type="match status" value="1"/>
</dbReference>
<comment type="subcellular location">
    <subcellularLocation>
        <location evidence="1">Membrane</location>
        <topology evidence="1">Single-pass type IV membrane protein</topology>
    </subcellularLocation>
</comment>
<evidence type="ECO:0000256" key="4">
    <source>
        <dbReference type="ARBA" id="ARBA00022989"/>
    </source>
</evidence>
<reference evidence="10" key="3">
    <citation type="submission" date="2025-09" db="UniProtKB">
        <authorList>
            <consortium name="Ensembl"/>
        </authorList>
    </citation>
    <scope>IDENTIFICATION</scope>
    <source>
        <strain evidence="10">Brown Norway</strain>
    </source>
</reference>
<evidence type="ECO:0000256" key="1">
    <source>
        <dbReference type="ARBA" id="ARBA00004211"/>
    </source>
</evidence>
<dbReference type="Pfam" id="PF05739">
    <property type="entry name" value="SNARE"/>
    <property type="match status" value="1"/>
</dbReference>
<keyword evidence="8" id="KW-0472">Membrane</keyword>
<feature type="transmembrane region" description="Helical" evidence="8">
    <location>
        <begin position="252"/>
        <end position="273"/>
    </location>
</feature>
<dbReference type="PROSITE" id="PS50192">
    <property type="entry name" value="T_SNARE"/>
    <property type="match status" value="1"/>
</dbReference>
<evidence type="ECO:0000256" key="8">
    <source>
        <dbReference type="SAM" id="Phobius"/>
    </source>
</evidence>
<evidence type="ECO:0000256" key="6">
    <source>
        <dbReference type="RuleBase" id="RU003858"/>
    </source>
</evidence>
<reference evidence="10" key="2">
    <citation type="submission" date="2025-08" db="UniProtKB">
        <authorList>
            <consortium name="Ensembl"/>
        </authorList>
    </citation>
    <scope>IDENTIFICATION</scope>
    <source>
        <strain evidence="10">Brown Norway</strain>
    </source>
</reference>
<comment type="similarity">
    <text evidence="2 6">Belongs to the syntaxin family.</text>
</comment>
<dbReference type="Proteomes" id="UP000002494">
    <property type="component" value="Chromosome 12"/>
</dbReference>
<organism evidence="10 11">
    <name type="scientific">Rattus norvegicus</name>
    <name type="common">Rat</name>
    <dbReference type="NCBI Taxonomy" id="10116"/>
    <lineage>
        <taxon>Eukaryota</taxon>
        <taxon>Metazoa</taxon>
        <taxon>Chordata</taxon>
        <taxon>Craniata</taxon>
        <taxon>Vertebrata</taxon>
        <taxon>Euteleostomi</taxon>
        <taxon>Mammalia</taxon>
        <taxon>Eutheria</taxon>
        <taxon>Euarchontoglires</taxon>
        <taxon>Glires</taxon>
        <taxon>Rodentia</taxon>
        <taxon>Myomorpha</taxon>
        <taxon>Muroidea</taxon>
        <taxon>Muridae</taxon>
        <taxon>Murinae</taxon>
        <taxon>Rattus</taxon>
    </lineage>
</organism>
<evidence type="ECO:0000259" key="9">
    <source>
        <dbReference type="PROSITE" id="PS50192"/>
    </source>
</evidence>
<evidence type="ECO:0000313" key="11">
    <source>
        <dbReference type="Proteomes" id="UP000002494"/>
    </source>
</evidence>
<evidence type="ECO:0000256" key="2">
    <source>
        <dbReference type="ARBA" id="ARBA00009063"/>
    </source>
</evidence>
<sequence length="275" mass="31520">MTQFRVSQELAWAWLGRRTWAGTKERRLAAPVLGLPACLCSVKHSSSDASLSPFKEIKEELEDLNKEIKKTANRIRGKLKAIEQSCDQDENGNRTSVDLRIRRTQHSVLSRKFVDVMTEYNEAQILFRERSKGRIQRQLEITGRTTTDEELEEMLESGKPSIFISDIISDSQITRQALNEIESRHKDIMKLETSIRELHEMFMDMAMFVETQGEMVNNIERNVVNSVDYVEHAKEETKKAIKYQSKARRKKWIIAAVVVAVIAVLALIIGLSVGK</sequence>
<dbReference type="InterPro" id="IPR006012">
    <property type="entry name" value="Syntaxin/epimorphin_CS"/>
</dbReference>
<protein>
    <submittedName>
        <fullName evidence="10">Syntaxin 2</fullName>
    </submittedName>
</protein>
<dbReference type="CDD" id="cd00179">
    <property type="entry name" value="SynN"/>
    <property type="match status" value="1"/>
</dbReference>
<gene>
    <name evidence="10" type="primary">Stx2</name>
</gene>
<dbReference type="SUPFAM" id="SSF47661">
    <property type="entry name" value="t-snare proteins"/>
    <property type="match status" value="1"/>
</dbReference>
<proteinExistence type="evidence at protein level"/>
<dbReference type="PROSITE" id="PS00914">
    <property type="entry name" value="SYNTAXIN"/>
    <property type="match status" value="1"/>
</dbReference>
<dbReference type="SMART" id="SM00503">
    <property type="entry name" value="SynN"/>
    <property type="match status" value="1"/>
</dbReference>
<dbReference type="InterPro" id="IPR045242">
    <property type="entry name" value="Syntaxin"/>
</dbReference>
<keyword evidence="11" id="KW-1185">Reference proteome</keyword>
<keyword evidence="4 8" id="KW-1133">Transmembrane helix</keyword>
<dbReference type="InterPro" id="IPR028671">
    <property type="entry name" value="STX2_SNARE"/>
</dbReference>
<accession>A0ABK0KYN5</accession>
<evidence type="ECO:0000256" key="3">
    <source>
        <dbReference type="ARBA" id="ARBA00022692"/>
    </source>
</evidence>
<keyword evidence="12" id="KW-1267">Proteomics identification</keyword>
<evidence type="ECO:0000313" key="10">
    <source>
        <dbReference type="Ensembl" id="ENSRNOP00000100146.1"/>
    </source>
</evidence>
<reference evidence="10" key="1">
    <citation type="submission" date="2024-01" db="EMBL/GenBank/DDBJ databases">
        <title>GRCr8: a new rat reference genome assembly contstructed from accurate long reads and long range scaffolding.</title>
        <authorList>
            <person name="Doris P.A."/>
            <person name="Kalbfleisch T."/>
            <person name="Li K."/>
            <person name="Howe K."/>
            <person name="Wood J."/>
        </authorList>
    </citation>
    <scope>NUCLEOTIDE SEQUENCE [LARGE SCALE GENOMIC DNA]</scope>
    <source>
        <strain evidence="10">Brown Norway</strain>
    </source>
</reference>
<evidence type="ECO:0000256" key="7">
    <source>
        <dbReference type="SAM" id="Coils"/>
    </source>
</evidence>
<keyword evidence="3 8" id="KW-0812">Transmembrane</keyword>
<dbReference type="Gene3D" id="1.20.5.110">
    <property type="match status" value="1"/>
</dbReference>
<dbReference type="PANTHER" id="PTHR19957:SF36">
    <property type="entry name" value="SYNTAXIN-2"/>
    <property type="match status" value="1"/>
</dbReference>
<dbReference type="CDD" id="cd15882">
    <property type="entry name" value="SNARE_syntaxin2"/>
    <property type="match status" value="1"/>
</dbReference>
<dbReference type="SMART" id="SM00397">
    <property type="entry name" value="t_SNARE"/>
    <property type="match status" value="1"/>
</dbReference>
<dbReference type="PANTHER" id="PTHR19957">
    <property type="entry name" value="SYNTAXIN"/>
    <property type="match status" value="1"/>
</dbReference>
<dbReference type="GeneTree" id="ENSGT01030000234627"/>
<dbReference type="Pfam" id="PF00804">
    <property type="entry name" value="Syntaxin"/>
    <property type="match status" value="1"/>
</dbReference>
<feature type="coiled-coil region" evidence="7">
    <location>
        <begin position="54"/>
        <end position="85"/>
    </location>
</feature>
<feature type="domain" description="T-SNARE coiled-coil homology" evidence="9">
    <location>
        <begin position="178"/>
        <end position="240"/>
    </location>
</feature>
<evidence type="ECO:0007829" key="12">
    <source>
        <dbReference type="PeptideAtlas" id="A0ABK0KYN5"/>
    </source>
</evidence>